<accession>X0A4C3</accession>
<name>X0A4C3_FUSOX</name>
<proteinExistence type="predicted"/>
<gene>
    <name evidence="1" type="ORF">FOMG_08922</name>
</gene>
<reference evidence="1" key="2">
    <citation type="submission" date="2012-05" db="EMBL/GenBank/DDBJ databases">
        <title>Annotation of the Genome Sequence of Fusarium oxysporum f. sp. melonis 26406.</title>
        <authorList>
            <consortium name="The Broad Institute Genomics Platform"/>
            <person name="Ma L.-J."/>
            <person name="Corby-Kistler H."/>
            <person name="Broz K."/>
            <person name="Gale L.R."/>
            <person name="Jonkers W."/>
            <person name="O'Donnell K."/>
            <person name="Ploetz R."/>
            <person name="Steinberg C."/>
            <person name="Schwartz D.C."/>
            <person name="VanEtten H."/>
            <person name="Zhou S."/>
            <person name="Young S.K."/>
            <person name="Zeng Q."/>
            <person name="Gargeya S."/>
            <person name="Fitzgerald M."/>
            <person name="Abouelleil A."/>
            <person name="Alvarado L."/>
            <person name="Chapman S.B."/>
            <person name="Gainer-Dewar J."/>
            <person name="Goldberg J."/>
            <person name="Griggs A."/>
            <person name="Gujja S."/>
            <person name="Hansen M."/>
            <person name="Howarth C."/>
            <person name="Imamovic A."/>
            <person name="Ireland A."/>
            <person name="Larimer J."/>
            <person name="McCowan C."/>
            <person name="Murphy C."/>
            <person name="Pearson M."/>
            <person name="Poon T.W."/>
            <person name="Priest M."/>
            <person name="Roberts A."/>
            <person name="Saif S."/>
            <person name="Shea T."/>
            <person name="Sykes S."/>
            <person name="Wortman J."/>
            <person name="Nusbaum C."/>
            <person name="Birren B."/>
        </authorList>
    </citation>
    <scope>NUCLEOTIDE SEQUENCE</scope>
    <source>
        <strain evidence="1">26406</strain>
    </source>
</reference>
<evidence type="ECO:0000313" key="1">
    <source>
        <dbReference type="EMBL" id="EXK35712.1"/>
    </source>
</evidence>
<organism evidence="1">
    <name type="scientific">Fusarium oxysporum f. sp. melonis 26406</name>
    <dbReference type="NCBI Taxonomy" id="1089452"/>
    <lineage>
        <taxon>Eukaryota</taxon>
        <taxon>Fungi</taxon>
        <taxon>Dikarya</taxon>
        <taxon>Ascomycota</taxon>
        <taxon>Pezizomycotina</taxon>
        <taxon>Sordariomycetes</taxon>
        <taxon>Hypocreomycetidae</taxon>
        <taxon>Hypocreales</taxon>
        <taxon>Nectriaceae</taxon>
        <taxon>Fusarium</taxon>
        <taxon>Fusarium oxysporum species complex</taxon>
    </lineage>
</organism>
<dbReference type="EMBL" id="JH659334">
    <property type="protein sequence ID" value="EXK35712.1"/>
    <property type="molecule type" value="Genomic_DNA"/>
</dbReference>
<protein>
    <submittedName>
        <fullName evidence="1">Uncharacterized protein</fullName>
    </submittedName>
</protein>
<dbReference type="AlphaFoldDB" id="X0A4C3"/>
<dbReference type="Proteomes" id="UP000030703">
    <property type="component" value="Unassembled WGS sequence"/>
</dbReference>
<dbReference type="VEuPathDB" id="FungiDB:FOMG_08922"/>
<dbReference type="HOGENOM" id="CLU_3368558_0_0_1"/>
<reference evidence="1" key="1">
    <citation type="submission" date="2012-04" db="EMBL/GenBank/DDBJ databases">
        <title>The Genome Sequence of Fusarium oxysporum melonis.</title>
        <authorList>
            <consortium name="The Broad Institute Genome Sequencing Platform"/>
            <person name="Ma L.-J."/>
            <person name="Gale L.R."/>
            <person name="Schwartz D.C."/>
            <person name="Zhou S."/>
            <person name="Corby-Kistler H."/>
            <person name="Young S.K."/>
            <person name="Zeng Q."/>
            <person name="Gargeya S."/>
            <person name="Fitzgerald M."/>
            <person name="Haas B."/>
            <person name="Abouelleil A."/>
            <person name="Alvarado L."/>
            <person name="Arachchi H.M."/>
            <person name="Berlin A."/>
            <person name="Brown A."/>
            <person name="Chapman S.B."/>
            <person name="Chen Z."/>
            <person name="Dunbar C."/>
            <person name="Freedman E."/>
            <person name="Gearin G."/>
            <person name="Goldberg J."/>
            <person name="Griggs A."/>
            <person name="Gujja S."/>
            <person name="Heiman D."/>
            <person name="Howarth C."/>
            <person name="Larson L."/>
            <person name="Lui A."/>
            <person name="MacDonald P.J.P."/>
            <person name="Montmayeur A."/>
            <person name="Murphy C."/>
            <person name="Neiman D."/>
            <person name="Pearson M."/>
            <person name="Priest M."/>
            <person name="Roberts A."/>
            <person name="Saif S."/>
            <person name="Shea T."/>
            <person name="Shenoy N."/>
            <person name="Sisk P."/>
            <person name="Stolte C."/>
            <person name="Sykes S."/>
            <person name="Wortman J."/>
            <person name="Nusbaum C."/>
            <person name="Birren B."/>
        </authorList>
    </citation>
    <scope>NUCLEOTIDE SEQUENCE</scope>
    <source>
        <strain evidence="1">26406</strain>
    </source>
</reference>
<sequence>MHHGFFALGLDGQSFNLALLLDLSEAQLGGWQMYV</sequence>